<protein>
    <submittedName>
        <fullName evidence="1">TIGR04338 family metallohydrolase</fullName>
    </submittedName>
</protein>
<comment type="caution">
    <text evidence="1">The sequence shown here is derived from an EMBL/GenBank/DDBJ whole genome shotgun (WGS) entry which is preliminary data.</text>
</comment>
<dbReference type="Proteomes" id="UP001500635">
    <property type="component" value="Unassembled WGS sequence"/>
</dbReference>
<sequence>MTVADRGRAALYQAESMVRGLFEHAQRAPGRAVDVCGIALTLPPEARFASLESVQRYVDDALRVLGRPAEVRVRARAGVAGAHYEPVPPVIAVPTGAGGAWALRETVVLHEVTHHVVAVTAAPERSVAPHGPEFASAHVDVLRAVMGPEAGLALEVVYRECGVPLR</sequence>
<evidence type="ECO:0000313" key="2">
    <source>
        <dbReference type="Proteomes" id="UP001500635"/>
    </source>
</evidence>
<reference evidence="2" key="1">
    <citation type="journal article" date="2019" name="Int. J. Syst. Evol. Microbiol.">
        <title>The Global Catalogue of Microorganisms (GCM) 10K type strain sequencing project: providing services to taxonomists for standard genome sequencing and annotation.</title>
        <authorList>
            <consortium name="The Broad Institute Genomics Platform"/>
            <consortium name="The Broad Institute Genome Sequencing Center for Infectious Disease"/>
            <person name="Wu L."/>
            <person name="Ma J."/>
        </authorList>
    </citation>
    <scope>NUCLEOTIDE SEQUENCE [LARGE SCALE GENOMIC DNA]</scope>
    <source>
        <strain evidence="2">JCM 17688</strain>
    </source>
</reference>
<gene>
    <name evidence="1" type="ORF">GCM10023147_17950</name>
</gene>
<dbReference type="NCBIfam" id="TIGR04338">
    <property type="entry name" value="HEXXH_Rv0185"/>
    <property type="match status" value="1"/>
</dbReference>
<evidence type="ECO:0000313" key="1">
    <source>
        <dbReference type="EMBL" id="GAA4390229.1"/>
    </source>
</evidence>
<accession>A0ABP8JG46</accession>
<dbReference type="EMBL" id="BAABFR010000021">
    <property type="protein sequence ID" value="GAA4390229.1"/>
    <property type="molecule type" value="Genomic_DNA"/>
</dbReference>
<organism evidence="1 2">
    <name type="scientific">Tsukamurella soli</name>
    <dbReference type="NCBI Taxonomy" id="644556"/>
    <lineage>
        <taxon>Bacteria</taxon>
        <taxon>Bacillati</taxon>
        <taxon>Actinomycetota</taxon>
        <taxon>Actinomycetes</taxon>
        <taxon>Mycobacteriales</taxon>
        <taxon>Tsukamurellaceae</taxon>
        <taxon>Tsukamurella</taxon>
    </lineage>
</organism>
<proteinExistence type="predicted"/>
<name>A0ABP8JG46_9ACTN</name>
<keyword evidence="2" id="KW-1185">Reference proteome</keyword>
<dbReference type="RefSeq" id="WP_344994005.1">
    <property type="nucleotide sequence ID" value="NZ_BAABFR010000021.1"/>
</dbReference>
<dbReference type="InterPro" id="IPR027595">
    <property type="entry name" value="CHP04338"/>
</dbReference>